<dbReference type="RefSeq" id="XP_003885819.1">
    <property type="nucleotide sequence ID" value="XM_003885770.1"/>
</dbReference>
<dbReference type="PANTHER" id="PTHR11461:SF211">
    <property type="entry name" value="GH10112P-RELATED"/>
    <property type="match status" value="1"/>
</dbReference>
<reference evidence="5" key="4">
    <citation type="journal article" date="2015" name="PLoS ONE">
        <title>Comprehensive Evaluation of Toxoplasma gondii VEG and Neospora caninum LIV Genomes with Tachyzoite Stage Transcriptome and Proteome Defines Novel Transcript Features.</title>
        <authorList>
            <person name="Ramaprasad A."/>
            <person name="Mourier T."/>
            <person name="Naeem R."/>
            <person name="Malas T.B."/>
            <person name="Moussa E."/>
            <person name="Panigrahi A."/>
            <person name="Vermont S.J."/>
            <person name="Otto T.D."/>
            <person name="Wastling J."/>
            <person name="Pain A."/>
        </authorList>
    </citation>
    <scope>NUCLEOTIDE SEQUENCE</scope>
    <source>
        <strain evidence="5">Liverpool</strain>
    </source>
</reference>
<evidence type="ECO:0000313" key="4">
    <source>
        <dbReference type="EMBL" id="CBZ55793.1"/>
    </source>
</evidence>
<dbReference type="EMBL" id="LN714487">
    <property type="protein sequence ID" value="CEL70536.1"/>
    <property type="molecule type" value="Genomic_DNA"/>
</dbReference>
<protein>
    <submittedName>
        <fullName evidence="4">GK22245, related</fullName>
    </submittedName>
</protein>
<dbReference type="GO" id="GO:0004867">
    <property type="term" value="F:serine-type endopeptidase inhibitor activity"/>
    <property type="evidence" value="ECO:0007669"/>
    <property type="project" value="InterPro"/>
</dbReference>
<name>F0VPZ6_NEOCL</name>
<feature type="domain" description="Serpin" evidence="3">
    <location>
        <begin position="10"/>
        <end position="413"/>
    </location>
</feature>
<accession>F0VPZ6</accession>
<dbReference type="SMART" id="SM00093">
    <property type="entry name" value="SERPIN"/>
    <property type="match status" value="1"/>
</dbReference>
<dbReference type="Gene3D" id="3.30.497.10">
    <property type="entry name" value="Antithrombin, subunit I, domain 2"/>
    <property type="match status" value="1"/>
</dbReference>
<evidence type="ECO:0000313" key="6">
    <source>
        <dbReference type="Proteomes" id="UP000007494"/>
    </source>
</evidence>
<dbReference type="PROSITE" id="PS00284">
    <property type="entry name" value="SERPIN"/>
    <property type="match status" value="1"/>
</dbReference>
<dbReference type="InterPro" id="IPR023795">
    <property type="entry name" value="Serpin_CS"/>
</dbReference>
<reference evidence="4" key="1">
    <citation type="submission" date="2011-02" db="EMBL/GenBank/DDBJ databases">
        <authorList>
            <person name="Aslett M."/>
        </authorList>
    </citation>
    <scope>NUCLEOTIDE SEQUENCE</scope>
    <source>
        <strain evidence="4">Liverpool</strain>
    </source>
</reference>
<dbReference type="InterPro" id="IPR042185">
    <property type="entry name" value="Serpin_sf_2"/>
</dbReference>
<dbReference type="Proteomes" id="UP000007494">
    <property type="component" value="Chromosome XII"/>
</dbReference>
<dbReference type="EMBL" id="FR823393">
    <property type="protein sequence ID" value="CBZ55793.1"/>
    <property type="molecule type" value="Genomic_DNA"/>
</dbReference>
<dbReference type="PANTHER" id="PTHR11461">
    <property type="entry name" value="SERINE PROTEASE INHIBITOR, SERPIN"/>
    <property type="match status" value="1"/>
</dbReference>
<dbReference type="InParanoid" id="F0VPZ6"/>
<proteinExistence type="inferred from homology"/>
<dbReference type="Gene3D" id="2.30.39.10">
    <property type="entry name" value="Alpha-1-antitrypsin, domain 1"/>
    <property type="match status" value="1"/>
</dbReference>
<dbReference type="InterPro" id="IPR023796">
    <property type="entry name" value="Serpin_dom"/>
</dbReference>
<dbReference type="VEuPathDB" id="ToxoDB:NCLIV_062190"/>
<dbReference type="InterPro" id="IPR042178">
    <property type="entry name" value="Serpin_sf_1"/>
</dbReference>
<dbReference type="CDD" id="cd19604">
    <property type="entry name" value="serpin_protozoa"/>
    <property type="match status" value="1"/>
</dbReference>
<dbReference type="eggNOG" id="KOG2392">
    <property type="taxonomic scope" value="Eukaryota"/>
</dbReference>
<dbReference type="GeneID" id="13441224"/>
<organism evidence="4 6">
    <name type="scientific">Neospora caninum (strain Liverpool)</name>
    <dbReference type="NCBI Taxonomy" id="572307"/>
    <lineage>
        <taxon>Eukaryota</taxon>
        <taxon>Sar</taxon>
        <taxon>Alveolata</taxon>
        <taxon>Apicomplexa</taxon>
        <taxon>Conoidasida</taxon>
        <taxon>Coccidia</taxon>
        <taxon>Eucoccidiorida</taxon>
        <taxon>Eimeriorina</taxon>
        <taxon>Sarcocystidae</taxon>
        <taxon>Neospora</taxon>
    </lineage>
</organism>
<evidence type="ECO:0000256" key="1">
    <source>
        <dbReference type="ARBA" id="ARBA00009500"/>
    </source>
</evidence>
<sequence>MAATPAGTLVRLYSILVSASCKNAEGQCNFAFSPYSVSTALAVLYFGARGTSQEQLQSLYFDGRSPNDAANCLKEAITVSEKEEATDLGRQSPVSLQSANRLYASKELVGASLPQFRDFREIIEKQLRTEALLADFQAHSRGEREKINAWVSDVTNRKITDILPPSAVTSETILLLVSTLYFKGPWLKPFVPCERNGPSKFYRQGPSGATIFQDGIKFMESTQVCSDKFCYGFKHTDRPGFGVTLLEVPYKDSDYSMAFFMPDNPSDLVELEQMWQEQPDLLSDLVQEMADASHAELQDVELTIRLPYFKVGGKTIALLSALETLGVTHVFGPNANLSGINGGKGLFLSNVFHQCVVEIDEVGTEAAAAAAAGVACTSLPLIREQRVIDIDRSFLFQIRKLRHTKDLKAGKLPVVRRDDDIFFVGRVVDMSALQSDGE</sequence>
<dbReference type="GO" id="GO:0005615">
    <property type="term" value="C:extracellular space"/>
    <property type="evidence" value="ECO:0007669"/>
    <property type="project" value="InterPro"/>
</dbReference>
<evidence type="ECO:0000313" key="5">
    <source>
        <dbReference type="EMBL" id="CEL70536.1"/>
    </source>
</evidence>
<reference evidence="4" key="2">
    <citation type="submission" date="2011-03" db="EMBL/GenBank/DDBJ databases">
        <title>Comparative genomics and transcriptomics of Neospora caninum and Toxoplasma gondii.</title>
        <authorList>
            <person name="Reid A.J."/>
            <person name="Sohal A."/>
            <person name="Harris D."/>
            <person name="Quail M."/>
            <person name="Sanders M."/>
            <person name="Berriman M."/>
            <person name="Wastling J.M."/>
            <person name="Pain A."/>
        </authorList>
    </citation>
    <scope>NUCLEOTIDE SEQUENCE</scope>
    <source>
        <strain evidence="4">Liverpool</strain>
    </source>
</reference>
<dbReference type="InterPro" id="IPR000215">
    <property type="entry name" value="Serpin_fam"/>
</dbReference>
<dbReference type="OrthoDB" id="671595at2759"/>
<dbReference type="AlphaFoldDB" id="F0VPZ6"/>
<dbReference type="InterPro" id="IPR036186">
    <property type="entry name" value="Serpin_sf"/>
</dbReference>
<comment type="similarity">
    <text evidence="1 2">Belongs to the serpin family.</text>
</comment>
<dbReference type="MEROPS" id="I04.067"/>
<reference evidence="6" key="3">
    <citation type="journal article" date="2012" name="PLoS Pathog.">
        <title>Comparative genomics of the apicomplexan parasites Toxoplasma gondii and Neospora caninum: Coccidia differing in host range and transmission strategy.</title>
        <authorList>
            <person name="Reid A.J."/>
            <person name="Vermont S.J."/>
            <person name="Cotton J.A."/>
            <person name="Harris D."/>
            <person name="Hill-Cawthorne G.A."/>
            <person name="Konen-Waisman S."/>
            <person name="Latham S.M."/>
            <person name="Mourier T."/>
            <person name="Norton R."/>
            <person name="Quail M.A."/>
            <person name="Sanders M."/>
            <person name="Shanmugam D."/>
            <person name="Sohal A."/>
            <person name="Wasmuth J.D."/>
            <person name="Brunk B."/>
            <person name="Grigg M.E."/>
            <person name="Howard J.C."/>
            <person name="Parkinson J."/>
            <person name="Roos D.S."/>
            <person name="Trees A.J."/>
            <person name="Berriman M."/>
            <person name="Pain A."/>
            <person name="Wastling J.M."/>
        </authorList>
    </citation>
    <scope>NUCLEOTIDE SEQUENCE [LARGE SCALE GENOMIC DNA]</scope>
    <source>
        <strain evidence="6">Liverpool</strain>
    </source>
</reference>
<evidence type="ECO:0000256" key="2">
    <source>
        <dbReference type="RuleBase" id="RU000411"/>
    </source>
</evidence>
<dbReference type="Pfam" id="PF00079">
    <property type="entry name" value="Serpin"/>
    <property type="match status" value="1"/>
</dbReference>
<dbReference type="SUPFAM" id="SSF56574">
    <property type="entry name" value="Serpins"/>
    <property type="match status" value="1"/>
</dbReference>
<evidence type="ECO:0000259" key="3">
    <source>
        <dbReference type="SMART" id="SM00093"/>
    </source>
</evidence>
<dbReference type="OMA" id="PNNTKMR"/>
<gene>
    <name evidence="5" type="ORF">BN1204_062190</name>
    <name evidence="4" type="ORF">NCLIV_062190</name>
</gene>
<keyword evidence="6" id="KW-1185">Reference proteome</keyword>